<sequence length="104" mass="10641">MLLVAVLGALRIALLFIHSCSSAAVHSLLFIVVLFIVAGSRARRAIRAAVAVRMARGRAGTGRARGAGTGGVPGSGRPIRSRVLTLAPGTKEPFGMHDGSAPTL</sequence>
<keyword evidence="4" id="KW-1185">Reference proteome</keyword>
<protein>
    <submittedName>
        <fullName evidence="3">Uncharacterized protein</fullName>
    </submittedName>
</protein>
<reference evidence="3" key="2">
    <citation type="submission" date="2020-09" db="EMBL/GenBank/DDBJ databases">
        <authorList>
            <person name="Sun Q."/>
            <person name="Ohkuma M."/>
        </authorList>
    </citation>
    <scope>NUCLEOTIDE SEQUENCE</scope>
    <source>
        <strain evidence="3">JCM 4646</strain>
    </source>
</reference>
<comment type="caution">
    <text evidence="3">The sequence shown here is derived from an EMBL/GenBank/DDBJ whole genome shotgun (WGS) entry which is preliminary data.</text>
</comment>
<organism evidence="3 4">
    <name type="scientific">Kitasatospora indigofera</name>
    <dbReference type="NCBI Taxonomy" id="67307"/>
    <lineage>
        <taxon>Bacteria</taxon>
        <taxon>Bacillati</taxon>
        <taxon>Actinomycetota</taxon>
        <taxon>Actinomycetes</taxon>
        <taxon>Kitasatosporales</taxon>
        <taxon>Streptomycetaceae</taxon>
        <taxon>Kitasatospora</taxon>
    </lineage>
</organism>
<feature type="region of interest" description="Disordered" evidence="1">
    <location>
        <begin position="61"/>
        <end position="80"/>
    </location>
</feature>
<evidence type="ECO:0000256" key="1">
    <source>
        <dbReference type="SAM" id="MobiDB-lite"/>
    </source>
</evidence>
<evidence type="ECO:0000256" key="2">
    <source>
        <dbReference type="SAM" id="Phobius"/>
    </source>
</evidence>
<proteinExistence type="predicted"/>
<keyword evidence="2" id="KW-0812">Transmembrane</keyword>
<name>A0A919FRW4_9ACTN</name>
<reference evidence="3" key="1">
    <citation type="journal article" date="2014" name="Int. J. Syst. Evol. Microbiol.">
        <title>Complete genome sequence of Corynebacterium casei LMG S-19264T (=DSM 44701T), isolated from a smear-ripened cheese.</title>
        <authorList>
            <consortium name="US DOE Joint Genome Institute (JGI-PGF)"/>
            <person name="Walter F."/>
            <person name="Albersmeier A."/>
            <person name="Kalinowski J."/>
            <person name="Ruckert C."/>
        </authorList>
    </citation>
    <scope>NUCLEOTIDE SEQUENCE</scope>
    <source>
        <strain evidence="3">JCM 4646</strain>
    </source>
</reference>
<evidence type="ECO:0000313" key="4">
    <source>
        <dbReference type="Proteomes" id="UP000617734"/>
    </source>
</evidence>
<dbReference type="AlphaFoldDB" id="A0A919FRW4"/>
<feature type="compositionally biased region" description="Gly residues" evidence="1">
    <location>
        <begin position="61"/>
        <end position="74"/>
    </location>
</feature>
<gene>
    <name evidence="3" type="ORF">GCM10018781_31230</name>
</gene>
<dbReference type="Proteomes" id="UP000617734">
    <property type="component" value="Unassembled WGS sequence"/>
</dbReference>
<evidence type="ECO:0000313" key="3">
    <source>
        <dbReference type="EMBL" id="GHH70831.1"/>
    </source>
</evidence>
<feature type="transmembrane region" description="Helical" evidence="2">
    <location>
        <begin position="12"/>
        <end position="37"/>
    </location>
</feature>
<keyword evidence="2" id="KW-1133">Transmembrane helix</keyword>
<accession>A0A919FRW4</accession>
<dbReference type="EMBL" id="BNBO01000014">
    <property type="protein sequence ID" value="GHH70831.1"/>
    <property type="molecule type" value="Genomic_DNA"/>
</dbReference>
<keyword evidence="2" id="KW-0472">Membrane</keyword>